<dbReference type="InterPro" id="IPR021457">
    <property type="entry name" value="DUF3108"/>
</dbReference>
<dbReference type="RefSeq" id="WP_153012726.1">
    <property type="nucleotide sequence ID" value="NZ_LDSL01000020.1"/>
</dbReference>
<feature type="region of interest" description="Disordered" evidence="1">
    <location>
        <begin position="1"/>
        <end position="90"/>
    </location>
</feature>
<gene>
    <name evidence="2" type="ORF">NS331_02855</name>
</gene>
<sequence length="303" mass="31468">AAGTGTAAEPATPVPEAPAPPVEAATAPEPAASAPAPQAAAFAPAGMDAASADANGSPPGASPGPAGGDGAGGTGTAPAGTPTAGATVPLQLPGSVKLDFDATGQQGMQPMSGVFGELSWLQDGERYNARLALKVLFRTIRAQTSEGRIGPQGIAPDRFSDRRRSEVATHFVRDTGEIVFSSANSRVPLQPGAQDRLSVLMQLTALVGGDPARYTAGRTISLQVAGPRDADLWTFRVEGDETVATPSGEHPARRLVRLPRREYDQKIEVWLAPDLGWLPVRIRQTEANGDFADLQLRSAERLK</sequence>
<feature type="compositionally biased region" description="Low complexity" evidence="1">
    <location>
        <begin position="22"/>
        <end position="59"/>
    </location>
</feature>
<feature type="compositionally biased region" description="Pro residues" evidence="1">
    <location>
        <begin position="12"/>
        <end position="21"/>
    </location>
</feature>
<dbReference type="Pfam" id="PF11306">
    <property type="entry name" value="DUF3108"/>
    <property type="match status" value="1"/>
</dbReference>
<proteinExistence type="predicted"/>
<dbReference type="EMBL" id="LDSL01000020">
    <property type="protein sequence ID" value="KTT27235.1"/>
    <property type="molecule type" value="Genomic_DNA"/>
</dbReference>
<keyword evidence="3" id="KW-1185">Reference proteome</keyword>
<accession>A0A147HBA7</accession>
<comment type="caution">
    <text evidence="2">The sequence shown here is derived from an EMBL/GenBank/DDBJ whole genome shotgun (WGS) entry which is preliminary data.</text>
</comment>
<evidence type="ECO:0000256" key="1">
    <source>
        <dbReference type="SAM" id="MobiDB-lite"/>
    </source>
</evidence>
<dbReference type="OrthoDB" id="8526020at2"/>
<feature type="compositionally biased region" description="Gly residues" evidence="1">
    <location>
        <begin position="65"/>
        <end position="75"/>
    </location>
</feature>
<feature type="compositionally biased region" description="Low complexity" evidence="1">
    <location>
        <begin position="76"/>
        <end position="87"/>
    </location>
</feature>
<evidence type="ECO:0008006" key="4">
    <source>
        <dbReference type="Google" id="ProtNLM"/>
    </source>
</evidence>
<dbReference type="AlphaFoldDB" id="A0A147HBA7"/>
<protein>
    <recommendedName>
        <fullName evidence="4">DUF3108 domain-containing protein</fullName>
    </recommendedName>
</protein>
<name>A0A147HBA7_9BURK</name>
<dbReference type="Proteomes" id="UP000072741">
    <property type="component" value="Unassembled WGS sequence"/>
</dbReference>
<feature type="compositionally biased region" description="Low complexity" evidence="1">
    <location>
        <begin position="1"/>
        <end position="11"/>
    </location>
</feature>
<feature type="non-terminal residue" evidence="2">
    <location>
        <position position="1"/>
    </location>
</feature>
<reference evidence="2 3" key="1">
    <citation type="journal article" date="2016" name="Front. Microbiol.">
        <title>Genomic Resource of Rice Seed Associated Bacteria.</title>
        <authorList>
            <person name="Midha S."/>
            <person name="Bansal K."/>
            <person name="Sharma S."/>
            <person name="Kumar N."/>
            <person name="Patil P.P."/>
            <person name="Chaudhry V."/>
            <person name="Patil P.B."/>
        </authorList>
    </citation>
    <scope>NUCLEOTIDE SEQUENCE [LARGE SCALE GENOMIC DNA]</scope>
    <source>
        <strain evidence="2 3">NS331</strain>
    </source>
</reference>
<evidence type="ECO:0000313" key="2">
    <source>
        <dbReference type="EMBL" id="KTT27235.1"/>
    </source>
</evidence>
<evidence type="ECO:0000313" key="3">
    <source>
        <dbReference type="Proteomes" id="UP000072741"/>
    </source>
</evidence>
<organism evidence="2 3">
    <name type="scientific">Pseudacidovorax intermedius</name>
    <dbReference type="NCBI Taxonomy" id="433924"/>
    <lineage>
        <taxon>Bacteria</taxon>
        <taxon>Pseudomonadati</taxon>
        <taxon>Pseudomonadota</taxon>
        <taxon>Betaproteobacteria</taxon>
        <taxon>Burkholderiales</taxon>
        <taxon>Comamonadaceae</taxon>
        <taxon>Pseudacidovorax</taxon>
    </lineage>
</organism>